<protein>
    <recommendedName>
        <fullName evidence="4">Ferrochelatase</fullName>
        <ecNumber evidence="4">4.98.1.1</ecNumber>
    </recommendedName>
</protein>
<dbReference type="CDD" id="cd03411">
    <property type="entry name" value="Ferrochelatase_N"/>
    <property type="match status" value="1"/>
</dbReference>
<comment type="caution">
    <text evidence="5">The sequence shown here is derived from an EMBL/GenBank/DDBJ whole genome shotgun (WGS) entry which is preliminary data.</text>
</comment>
<keyword evidence="4" id="KW-0350">Heme biosynthesis</keyword>
<dbReference type="OrthoDB" id="1323at2759"/>
<sequence>MLNMGGPADTSDVHNFLLRLFSDEDIIKLPFQSILSRIIASRRAPKVEAQYSLIGGGSPIHHWTATQGKAMVDILDQISPGSGTLTFFTLITAPHKFYVGFRYAHPLVEEAINQIESDGIERAVAFSQYPQYSCVTSGSSYNAIAKHYNDPRKYGLAGIDNIPAPGRKPGPLWSFLDRWPTNTHLVDAIVMHLKSEVDQLEKTHHTRDAVVLFSAHSIPMEVAKRGDPYP</sequence>
<dbReference type="EMBL" id="CAAALY010109448">
    <property type="protein sequence ID" value="VEL30106.1"/>
    <property type="molecule type" value="Genomic_DNA"/>
</dbReference>
<dbReference type="PROSITE" id="PS00534">
    <property type="entry name" value="FERROCHELATASE"/>
    <property type="match status" value="1"/>
</dbReference>
<evidence type="ECO:0000256" key="2">
    <source>
        <dbReference type="ARBA" id="ARBA00007718"/>
    </source>
</evidence>
<keyword evidence="4" id="KW-0456">Lyase</keyword>
<gene>
    <name evidence="5" type="ORF">PXEA_LOCUS23546</name>
</gene>
<evidence type="ECO:0000256" key="3">
    <source>
        <dbReference type="ARBA" id="ARBA00049915"/>
    </source>
</evidence>
<keyword evidence="4" id="KW-0999">Mitochondrion inner membrane</keyword>
<dbReference type="GO" id="GO:0004325">
    <property type="term" value="F:ferrochelatase activity"/>
    <property type="evidence" value="ECO:0007669"/>
    <property type="project" value="UniProtKB-UniRule"/>
</dbReference>
<dbReference type="PANTHER" id="PTHR11108:SF1">
    <property type="entry name" value="FERROCHELATASE, MITOCHONDRIAL"/>
    <property type="match status" value="1"/>
</dbReference>
<reference evidence="5" key="1">
    <citation type="submission" date="2018-11" db="EMBL/GenBank/DDBJ databases">
        <authorList>
            <consortium name="Pathogen Informatics"/>
        </authorList>
    </citation>
    <scope>NUCLEOTIDE SEQUENCE</scope>
</reference>
<dbReference type="GO" id="GO:0006783">
    <property type="term" value="P:heme biosynthetic process"/>
    <property type="evidence" value="ECO:0007669"/>
    <property type="project" value="UniProtKB-UniRule"/>
</dbReference>
<comment type="function">
    <text evidence="4">Catalyzes the ferrous insertion into protoporphyrin IX.</text>
</comment>
<comment type="similarity">
    <text evidence="2 4">Belongs to the ferrochelatase family.</text>
</comment>
<keyword evidence="4" id="KW-0472">Membrane</keyword>
<dbReference type="UniPathway" id="UPA00252">
    <property type="reaction ID" value="UER00325"/>
</dbReference>
<dbReference type="Proteomes" id="UP000784294">
    <property type="component" value="Unassembled WGS sequence"/>
</dbReference>
<evidence type="ECO:0000256" key="1">
    <source>
        <dbReference type="ARBA" id="ARBA00004943"/>
    </source>
</evidence>
<dbReference type="EC" id="4.98.1.1" evidence="4"/>
<dbReference type="Gene3D" id="3.40.50.1400">
    <property type="match status" value="1"/>
</dbReference>
<proteinExistence type="inferred from homology"/>
<keyword evidence="4" id="KW-0408">Iron</keyword>
<dbReference type="PANTHER" id="PTHR11108">
    <property type="entry name" value="FERROCHELATASE"/>
    <property type="match status" value="1"/>
</dbReference>
<comment type="pathway">
    <text evidence="1 4">Porphyrin-containing compound metabolism; protoheme biosynthesis; protoheme from protoporphyrin-IX: step 1/1.</text>
</comment>
<dbReference type="AlphaFoldDB" id="A0A448X7Q6"/>
<keyword evidence="4" id="KW-0627">Porphyrin biosynthesis</keyword>
<comment type="catalytic activity">
    <reaction evidence="3">
        <text>heme b + 2 H(+) = protoporphyrin IX + Fe(2+)</text>
        <dbReference type="Rhea" id="RHEA:22584"/>
        <dbReference type="ChEBI" id="CHEBI:15378"/>
        <dbReference type="ChEBI" id="CHEBI:29033"/>
        <dbReference type="ChEBI" id="CHEBI:57306"/>
        <dbReference type="ChEBI" id="CHEBI:60344"/>
        <dbReference type="EC" id="4.98.1.1"/>
    </reaction>
    <physiologicalReaction direction="right-to-left" evidence="3">
        <dbReference type="Rhea" id="RHEA:22586"/>
    </physiologicalReaction>
</comment>
<dbReference type="InterPro" id="IPR019772">
    <property type="entry name" value="Ferrochelatase_AS"/>
</dbReference>
<dbReference type="GO" id="GO:0005743">
    <property type="term" value="C:mitochondrial inner membrane"/>
    <property type="evidence" value="ECO:0007669"/>
    <property type="project" value="UniProtKB-SubCell"/>
</dbReference>
<evidence type="ECO:0000313" key="6">
    <source>
        <dbReference type="Proteomes" id="UP000784294"/>
    </source>
</evidence>
<keyword evidence="4" id="KW-0496">Mitochondrion</keyword>
<evidence type="ECO:0000313" key="5">
    <source>
        <dbReference type="EMBL" id="VEL30106.1"/>
    </source>
</evidence>
<evidence type="ECO:0000256" key="4">
    <source>
        <dbReference type="RuleBase" id="RU000607"/>
    </source>
</evidence>
<keyword evidence="6" id="KW-1185">Reference proteome</keyword>
<accession>A0A448X7Q6</accession>
<feature type="non-terminal residue" evidence="5">
    <location>
        <position position="230"/>
    </location>
</feature>
<dbReference type="NCBIfam" id="TIGR00109">
    <property type="entry name" value="hemH"/>
    <property type="match status" value="1"/>
</dbReference>
<dbReference type="SUPFAM" id="SSF53800">
    <property type="entry name" value="Chelatase"/>
    <property type="match status" value="1"/>
</dbReference>
<dbReference type="Pfam" id="PF00762">
    <property type="entry name" value="Ferrochelatase"/>
    <property type="match status" value="1"/>
</dbReference>
<name>A0A448X7Q6_9PLAT</name>
<organism evidence="5 6">
    <name type="scientific">Protopolystoma xenopodis</name>
    <dbReference type="NCBI Taxonomy" id="117903"/>
    <lineage>
        <taxon>Eukaryota</taxon>
        <taxon>Metazoa</taxon>
        <taxon>Spiralia</taxon>
        <taxon>Lophotrochozoa</taxon>
        <taxon>Platyhelminthes</taxon>
        <taxon>Monogenea</taxon>
        <taxon>Polyopisthocotylea</taxon>
        <taxon>Polystomatidea</taxon>
        <taxon>Polystomatidae</taxon>
        <taxon>Protopolystoma</taxon>
    </lineage>
</organism>
<dbReference type="InterPro" id="IPR033659">
    <property type="entry name" value="Ferrochelatase_N"/>
</dbReference>
<dbReference type="InterPro" id="IPR001015">
    <property type="entry name" value="Ferrochelatase"/>
</dbReference>
<comment type="subcellular location">
    <subcellularLocation>
        <location evidence="4">Mitochondrion inner membrane</location>
    </subcellularLocation>
</comment>